<evidence type="ECO:0000313" key="3">
    <source>
        <dbReference type="Proteomes" id="UP000630936"/>
    </source>
</evidence>
<comment type="caution">
    <text evidence="2">The sequence shown here is derived from an EMBL/GenBank/DDBJ whole genome shotgun (WGS) entry which is preliminary data.</text>
</comment>
<dbReference type="Proteomes" id="UP000630936">
    <property type="component" value="Unassembled WGS sequence"/>
</dbReference>
<dbReference type="AlphaFoldDB" id="A0A918QPY7"/>
<feature type="region of interest" description="Disordered" evidence="1">
    <location>
        <begin position="177"/>
        <end position="213"/>
    </location>
</feature>
<evidence type="ECO:0000256" key="1">
    <source>
        <dbReference type="SAM" id="MobiDB-lite"/>
    </source>
</evidence>
<keyword evidence="3" id="KW-1185">Reference proteome</keyword>
<feature type="compositionally biased region" description="Polar residues" evidence="1">
    <location>
        <begin position="180"/>
        <end position="189"/>
    </location>
</feature>
<reference evidence="2" key="2">
    <citation type="submission" date="2020-09" db="EMBL/GenBank/DDBJ databases">
        <authorList>
            <person name="Sun Q."/>
            <person name="Ohkuma M."/>
        </authorList>
    </citation>
    <scope>NUCLEOTIDE SEQUENCE</scope>
    <source>
        <strain evidence="2">JCM 4988</strain>
    </source>
</reference>
<sequence>MARNSRKDAPTYAQLGDAAVPEAHASGAVVDDDRDEIPLGDPIAPDFPGRGRFAFRMTGQPARYPNQTSPSAGAAGTSTVADHESRGQADPRRQSTALTTAGYPVSPERTSSSKEEFRSDPAHVSAIPGVTPLTAPRAGSVSADPARTAVMALWMYDRPFDQWAAHHPPELSKLPMPSPLASSPIQQRIPTERGEPSPGGVSGVTTPSPRSVWRNTVRMMPTPYDESAVVGTAVQPITPRRWRM</sequence>
<organism evidence="2 3">
    <name type="scientific">Streptomyces inusitatus</name>
    <dbReference type="NCBI Taxonomy" id="68221"/>
    <lineage>
        <taxon>Bacteria</taxon>
        <taxon>Bacillati</taxon>
        <taxon>Actinomycetota</taxon>
        <taxon>Actinomycetes</taxon>
        <taxon>Kitasatosporales</taxon>
        <taxon>Streptomycetaceae</taxon>
        <taxon>Streptomyces</taxon>
    </lineage>
</organism>
<proteinExistence type="predicted"/>
<feature type="compositionally biased region" description="Basic and acidic residues" evidence="1">
    <location>
        <begin position="81"/>
        <end position="93"/>
    </location>
</feature>
<protein>
    <submittedName>
        <fullName evidence="2">Uncharacterized protein</fullName>
    </submittedName>
</protein>
<gene>
    <name evidence="2" type="ORF">GCM10010387_67520</name>
</gene>
<reference evidence="2" key="1">
    <citation type="journal article" date="2014" name="Int. J. Syst. Evol. Microbiol.">
        <title>Complete genome sequence of Corynebacterium casei LMG S-19264T (=DSM 44701T), isolated from a smear-ripened cheese.</title>
        <authorList>
            <consortium name="US DOE Joint Genome Institute (JGI-PGF)"/>
            <person name="Walter F."/>
            <person name="Albersmeier A."/>
            <person name="Kalinowski J."/>
            <person name="Ruckert C."/>
        </authorList>
    </citation>
    <scope>NUCLEOTIDE SEQUENCE</scope>
    <source>
        <strain evidence="2">JCM 4988</strain>
    </source>
</reference>
<feature type="compositionally biased region" description="Polar residues" evidence="1">
    <location>
        <begin position="65"/>
        <end position="80"/>
    </location>
</feature>
<feature type="region of interest" description="Disordered" evidence="1">
    <location>
        <begin position="1"/>
        <end position="131"/>
    </location>
</feature>
<dbReference type="EMBL" id="BMWG01000047">
    <property type="protein sequence ID" value="GGZ64934.1"/>
    <property type="molecule type" value="Genomic_DNA"/>
</dbReference>
<evidence type="ECO:0000313" key="2">
    <source>
        <dbReference type="EMBL" id="GGZ64934.1"/>
    </source>
</evidence>
<name>A0A918QPY7_9ACTN</name>
<accession>A0A918QPY7</accession>
<feature type="compositionally biased region" description="Basic and acidic residues" evidence="1">
    <location>
        <begin position="111"/>
        <end position="121"/>
    </location>
</feature>